<keyword evidence="2" id="KW-1185">Reference proteome</keyword>
<accession>A0ACB7GKA0</accession>
<dbReference type="EMBL" id="CM004399">
    <property type="protein sequence ID" value="KAG8640088.1"/>
    <property type="molecule type" value="Genomic_DNA"/>
</dbReference>
<gene>
    <name evidence="1" type="ORF">MANES_13G022701v8</name>
</gene>
<name>A0ACB7GKA0_MANES</name>
<protein>
    <submittedName>
        <fullName evidence="1">Uncharacterized protein</fullName>
    </submittedName>
</protein>
<reference evidence="2" key="1">
    <citation type="journal article" date="2016" name="Nat. Biotechnol.">
        <title>Sequencing wild and cultivated cassava and related species reveals extensive interspecific hybridization and genetic diversity.</title>
        <authorList>
            <person name="Bredeson J.V."/>
            <person name="Lyons J.B."/>
            <person name="Prochnik S.E."/>
            <person name="Wu G.A."/>
            <person name="Ha C.M."/>
            <person name="Edsinger-Gonzales E."/>
            <person name="Grimwood J."/>
            <person name="Schmutz J."/>
            <person name="Rabbi I.Y."/>
            <person name="Egesi C."/>
            <person name="Nauluvula P."/>
            <person name="Lebot V."/>
            <person name="Ndunguru J."/>
            <person name="Mkamilo G."/>
            <person name="Bart R.S."/>
            <person name="Setter T.L."/>
            <person name="Gleadow R.M."/>
            <person name="Kulakow P."/>
            <person name="Ferguson M.E."/>
            <person name="Rounsley S."/>
            <person name="Rokhsar D.S."/>
        </authorList>
    </citation>
    <scope>NUCLEOTIDE SEQUENCE [LARGE SCALE GENOMIC DNA]</scope>
    <source>
        <strain evidence="2">cv. AM560-2</strain>
    </source>
</reference>
<sequence>MDTKSTTELHSTPALSCSLKRKRPPKIEIPNVLQEIQADKLKFKDLSPSDDSICFSGIGVGVAAIKGNKKFMEDTHKIVSCLNGSSNKGFFGVYDGHGGKRAAEFVAENLHTNILEMMENCTGNASKEEAVKAGYLKTDQEFLRQGVASGACCVTALIEGQEIVVSNLGDCRAVLCRGGVAEVLTKDHRAEQEDERKRIENKGGYVEIHRGAWRVHGVLSVCRSIGDAHLKNWVLAEPDTMILQLTSDMDFLVLASDGLWEEVGNQEAVETVISLCMPEKKSRSTGDVQKDDEVCYGCVNVSPSSKMRRVSLLKHQKIPKQSPRNKQKIGSWKDMQDDCNCENESPPLKSRRISLFKRINTKIDSPNKENSVHKKGPAASMVGLAAACDELVNLAVRRGSMDDITVMVIDLNQFRCKFSSLMSPACTLRMICHNLINDSSICHELYEKQINEPAATITRAGQSISMSVYRTKLAGHCRLITITWCKNLLLHGLSLSVQSTNGNDEDYYKCKIELKPWYFWRKQGSKQFVVDGKTTADVVWDLKAAKFNGETEPQSNYYIAIVSEGEVVLLVGDLKKDAYRKTRCRPALIEPMLVSRKEHVFGKKKVKTRIKFHEKEIKFHEISIESNNNSSSNDSNICGFDPELEINVDGELAIQVKHLQWKFRGNESIQVSKSRVLEIYWDVHDWLFGSGPRHGLFIFKPVSSSSSCSSSSSTASSTSMSLLTTQEVPCAPLEDDNADGSSSFCLFLHTWKAE</sequence>
<comment type="caution">
    <text evidence="1">The sequence shown here is derived from an EMBL/GenBank/DDBJ whole genome shotgun (WGS) entry which is preliminary data.</text>
</comment>
<evidence type="ECO:0000313" key="2">
    <source>
        <dbReference type="Proteomes" id="UP000091857"/>
    </source>
</evidence>
<organism evidence="1 2">
    <name type="scientific">Manihot esculenta</name>
    <name type="common">Cassava</name>
    <name type="synonym">Jatropha manihot</name>
    <dbReference type="NCBI Taxonomy" id="3983"/>
    <lineage>
        <taxon>Eukaryota</taxon>
        <taxon>Viridiplantae</taxon>
        <taxon>Streptophyta</taxon>
        <taxon>Embryophyta</taxon>
        <taxon>Tracheophyta</taxon>
        <taxon>Spermatophyta</taxon>
        <taxon>Magnoliopsida</taxon>
        <taxon>eudicotyledons</taxon>
        <taxon>Gunneridae</taxon>
        <taxon>Pentapetalae</taxon>
        <taxon>rosids</taxon>
        <taxon>fabids</taxon>
        <taxon>Malpighiales</taxon>
        <taxon>Euphorbiaceae</taxon>
        <taxon>Crotonoideae</taxon>
        <taxon>Manihoteae</taxon>
        <taxon>Manihot</taxon>
    </lineage>
</organism>
<proteinExistence type="predicted"/>
<evidence type="ECO:0000313" key="1">
    <source>
        <dbReference type="EMBL" id="KAG8640088.1"/>
    </source>
</evidence>
<dbReference type="Proteomes" id="UP000091857">
    <property type="component" value="Chromosome 13"/>
</dbReference>